<accession>A0A225UH30</accession>
<name>A0A225UH30_9STRA</name>
<keyword evidence="3" id="KW-1185">Reference proteome</keyword>
<dbReference type="STRING" id="4795.A0A225UH30"/>
<comment type="caution">
    <text evidence="2">The sequence shown here is derived from an EMBL/GenBank/DDBJ whole genome shotgun (WGS) entry which is preliminary data.</text>
</comment>
<organism evidence="2 3">
    <name type="scientific">Phytophthora megakarya</name>
    <dbReference type="NCBI Taxonomy" id="4795"/>
    <lineage>
        <taxon>Eukaryota</taxon>
        <taxon>Sar</taxon>
        <taxon>Stramenopiles</taxon>
        <taxon>Oomycota</taxon>
        <taxon>Peronosporomycetes</taxon>
        <taxon>Peronosporales</taxon>
        <taxon>Peronosporaceae</taxon>
        <taxon>Phytophthora</taxon>
    </lineage>
</organism>
<evidence type="ECO:0000313" key="3">
    <source>
        <dbReference type="Proteomes" id="UP000198211"/>
    </source>
</evidence>
<dbReference type="AlphaFoldDB" id="A0A225UH30"/>
<dbReference type="Proteomes" id="UP000198211">
    <property type="component" value="Unassembled WGS sequence"/>
</dbReference>
<protein>
    <recommendedName>
        <fullName evidence="1">Reverse transcriptase Ty1/copia-type domain-containing protein</fullName>
    </recommendedName>
</protein>
<dbReference type="OrthoDB" id="95475at2759"/>
<gene>
    <name evidence="2" type="ORF">PHMEG_00038698</name>
</gene>
<proteinExistence type="predicted"/>
<reference evidence="3" key="1">
    <citation type="submission" date="2017-03" db="EMBL/GenBank/DDBJ databases">
        <title>Phytopthora megakarya and P. palmivora, two closely related causual agents of cacao black pod achieved similar genome size and gene model numbers by different mechanisms.</title>
        <authorList>
            <person name="Ali S."/>
            <person name="Shao J."/>
            <person name="Larry D.J."/>
            <person name="Kronmiller B."/>
            <person name="Shen D."/>
            <person name="Strem M.D."/>
            <person name="Melnick R.L."/>
            <person name="Guiltinan M.J."/>
            <person name="Tyler B.M."/>
            <person name="Meinhardt L.W."/>
            <person name="Bailey B.A."/>
        </authorList>
    </citation>
    <scope>NUCLEOTIDE SEQUENCE [LARGE SCALE GENOMIC DNA]</scope>
    <source>
        <strain evidence="3">zdho120</strain>
    </source>
</reference>
<evidence type="ECO:0000313" key="2">
    <source>
        <dbReference type="EMBL" id="OWY92345.1"/>
    </source>
</evidence>
<sequence>MGLHVPLTWDEMMASPQCAQWLEATKDEFLPQLKNETWILVRRPKGAHILKNKWIWVLKENEHRLIRFQARLVVLGCLQIWGLEFDENLLRLCTLRFALLYAGLTKAVVKQCDFVTAFLSAVLGRVIYREQPQGHVKRGYESCFKDESLYWIRVETRLVLLRIYVDDILLIGAELDVNSTAEH</sequence>
<dbReference type="Pfam" id="PF07727">
    <property type="entry name" value="RVT_2"/>
    <property type="match status" value="1"/>
</dbReference>
<evidence type="ECO:0000259" key="1">
    <source>
        <dbReference type="Pfam" id="PF07727"/>
    </source>
</evidence>
<dbReference type="InterPro" id="IPR013103">
    <property type="entry name" value="RVT_2"/>
</dbReference>
<dbReference type="EMBL" id="NBNE01018276">
    <property type="protein sequence ID" value="OWY92345.1"/>
    <property type="molecule type" value="Genomic_DNA"/>
</dbReference>
<feature type="domain" description="Reverse transcriptase Ty1/copia-type" evidence="1">
    <location>
        <begin position="35"/>
        <end position="153"/>
    </location>
</feature>